<dbReference type="GO" id="GO:0003700">
    <property type="term" value="F:DNA-binding transcription factor activity"/>
    <property type="evidence" value="ECO:0007669"/>
    <property type="project" value="TreeGrafter"/>
</dbReference>
<dbReference type="AlphaFoldDB" id="A0A6J4QB26"/>
<dbReference type="PANTHER" id="PTHR30055:SF209">
    <property type="entry name" value="POSSIBLE TRANSCRIPTIONAL REGULATORY PROTEIN (PROBABLY TETR-FAMILY)"/>
    <property type="match status" value="1"/>
</dbReference>
<dbReference type="Gene3D" id="1.10.357.10">
    <property type="entry name" value="Tetracycline Repressor, domain 2"/>
    <property type="match status" value="1"/>
</dbReference>
<name>A0A6J4QB26_9ACTN</name>
<proteinExistence type="predicted"/>
<protein>
    <submittedName>
        <fullName evidence="4">Transcriptional regulator, AcrR family</fullName>
    </submittedName>
</protein>
<dbReference type="GO" id="GO:0000976">
    <property type="term" value="F:transcription cis-regulatory region binding"/>
    <property type="evidence" value="ECO:0007669"/>
    <property type="project" value="TreeGrafter"/>
</dbReference>
<feature type="domain" description="HTH tetR-type" evidence="3">
    <location>
        <begin position="15"/>
        <end position="75"/>
    </location>
</feature>
<dbReference type="InterPro" id="IPR001647">
    <property type="entry name" value="HTH_TetR"/>
</dbReference>
<sequence>MPVLGQPRLERADAARNRRRILEAAGRIMAERGVAGLSMNDVAEAAGVGVGTLYRRFGDRAGLAYALLDEQGRELQAAFMHGPPPLGPGAPPVERVRAFLHAQVDVLEGDLDLWLMADTADPAVHHRSGPYQVNLTHVSVLVREARPEADAEYLAEALLAPLAAALYARQRRERGMSPERVKSGLDELLRCLTT</sequence>
<dbReference type="PROSITE" id="PS50977">
    <property type="entry name" value="HTH_TETR_2"/>
    <property type="match status" value="1"/>
</dbReference>
<dbReference type="PANTHER" id="PTHR30055">
    <property type="entry name" value="HTH-TYPE TRANSCRIPTIONAL REGULATOR RUTR"/>
    <property type="match status" value="1"/>
</dbReference>
<evidence type="ECO:0000256" key="1">
    <source>
        <dbReference type="ARBA" id="ARBA00023125"/>
    </source>
</evidence>
<feature type="DNA-binding region" description="H-T-H motif" evidence="2">
    <location>
        <begin position="38"/>
        <end position="57"/>
    </location>
</feature>
<keyword evidence="1 2" id="KW-0238">DNA-binding</keyword>
<evidence type="ECO:0000313" key="4">
    <source>
        <dbReference type="EMBL" id="CAA9438845.1"/>
    </source>
</evidence>
<gene>
    <name evidence="4" type="ORF">AVDCRST_MAG22-3892</name>
</gene>
<dbReference type="InterPro" id="IPR009057">
    <property type="entry name" value="Homeodomain-like_sf"/>
</dbReference>
<dbReference type="PRINTS" id="PR00455">
    <property type="entry name" value="HTHTETR"/>
</dbReference>
<dbReference type="EMBL" id="CADCUV010000189">
    <property type="protein sequence ID" value="CAA9438845.1"/>
    <property type="molecule type" value="Genomic_DNA"/>
</dbReference>
<dbReference type="Pfam" id="PF00440">
    <property type="entry name" value="TetR_N"/>
    <property type="match status" value="1"/>
</dbReference>
<dbReference type="InterPro" id="IPR050109">
    <property type="entry name" value="HTH-type_TetR-like_transc_reg"/>
</dbReference>
<reference evidence="4" key="1">
    <citation type="submission" date="2020-02" db="EMBL/GenBank/DDBJ databases">
        <authorList>
            <person name="Meier V. D."/>
        </authorList>
    </citation>
    <scope>NUCLEOTIDE SEQUENCE</scope>
    <source>
        <strain evidence="4">AVDCRST_MAG22</strain>
    </source>
</reference>
<evidence type="ECO:0000259" key="3">
    <source>
        <dbReference type="PROSITE" id="PS50977"/>
    </source>
</evidence>
<evidence type="ECO:0000256" key="2">
    <source>
        <dbReference type="PROSITE-ProRule" id="PRU00335"/>
    </source>
</evidence>
<accession>A0A6J4QB26</accession>
<organism evidence="4">
    <name type="scientific">uncultured Rubrobacteraceae bacterium</name>
    <dbReference type="NCBI Taxonomy" id="349277"/>
    <lineage>
        <taxon>Bacteria</taxon>
        <taxon>Bacillati</taxon>
        <taxon>Actinomycetota</taxon>
        <taxon>Rubrobacteria</taxon>
        <taxon>Rubrobacterales</taxon>
        <taxon>Rubrobacteraceae</taxon>
        <taxon>environmental samples</taxon>
    </lineage>
</organism>
<dbReference type="SUPFAM" id="SSF46689">
    <property type="entry name" value="Homeodomain-like"/>
    <property type="match status" value="1"/>
</dbReference>